<comment type="caution">
    <text evidence="4">The sequence shown here is derived from an EMBL/GenBank/DDBJ whole genome shotgun (WGS) entry which is preliminary data.</text>
</comment>
<dbReference type="NCBIfam" id="NF045758">
    <property type="entry name" value="YlxM"/>
    <property type="match status" value="1"/>
</dbReference>
<dbReference type="STRING" id="626523.GCWU000342_01088"/>
<dbReference type="InterPro" id="IPR013324">
    <property type="entry name" value="RNA_pol_sigma_r3/r4-like"/>
</dbReference>
<dbReference type="PANTHER" id="PTHR40083">
    <property type="entry name" value="UPF0122 PROTEIN CBO2450/CLC_2298"/>
    <property type="match status" value="1"/>
</dbReference>
<dbReference type="HAMAP" id="MF_00245">
    <property type="entry name" value="UPF0122"/>
    <property type="match status" value="1"/>
</dbReference>
<protein>
    <recommendedName>
        <fullName evidence="3">UPF0122 protein GCWU000342_01088</fullName>
    </recommendedName>
</protein>
<sequence length="112" mass="13274">MEEKIIRGYLYDFYGQLLNAHQREIYEAYAFDDLSLSEIAEQEGISRQGVYDIIRRCTRSLENYEQALHLVARFMKIKEDIERIQKLTEGDRVTENSLGEIRRISRGILEEL</sequence>
<comment type="function">
    <text evidence="2 3">Might take part in the signal recognition particle (SRP) pathway. This is inferred from the conservation of its genetic proximity to ftsY/ffh. May be a regulatory protein.</text>
</comment>
<dbReference type="Proteomes" id="UP000003494">
    <property type="component" value="Unassembled WGS sequence"/>
</dbReference>
<dbReference type="EMBL" id="ACIP02000002">
    <property type="protein sequence ID" value="EEP28280.1"/>
    <property type="molecule type" value="Genomic_DNA"/>
</dbReference>
<gene>
    <name evidence="4" type="ORF">GCWU000342_01088</name>
</gene>
<evidence type="ECO:0000256" key="1">
    <source>
        <dbReference type="ARBA" id="ARBA00008720"/>
    </source>
</evidence>
<dbReference type="AlphaFoldDB" id="C4GAY7"/>
<dbReference type="Pfam" id="PF04297">
    <property type="entry name" value="UPF0122"/>
    <property type="match status" value="1"/>
</dbReference>
<dbReference type="InterPro" id="IPR007394">
    <property type="entry name" value="UPF0122"/>
</dbReference>
<evidence type="ECO:0000256" key="2">
    <source>
        <dbReference type="ARBA" id="ARBA00024764"/>
    </source>
</evidence>
<dbReference type="Gene3D" id="1.10.10.10">
    <property type="entry name" value="Winged helix-like DNA-binding domain superfamily/Winged helix DNA-binding domain"/>
    <property type="match status" value="1"/>
</dbReference>
<dbReference type="PANTHER" id="PTHR40083:SF1">
    <property type="entry name" value="UPF0122 PROTEIN YLXM"/>
    <property type="match status" value="1"/>
</dbReference>
<dbReference type="SUPFAM" id="SSF88659">
    <property type="entry name" value="Sigma3 and sigma4 domains of RNA polymerase sigma factors"/>
    <property type="match status" value="1"/>
</dbReference>
<evidence type="ECO:0000313" key="5">
    <source>
        <dbReference type="Proteomes" id="UP000003494"/>
    </source>
</evidence>
<proteinExistence type="inferred from homology"/>
<dbReference type="InterPro" id="IPR036388">
    <property type="entry name" value="WH-like_DNA-bd_sf"/>
</dbReference>
<evidence type="ECO:0000313" key="4">
    <source>
        <dbReference type="EMBL" id="EEP28280.1"/>
    </source>
</evidence>
<evidence type="ECO:0000256" key="3">
    <source>
        <dbReference type="HAMAP-Rule" id="MF_00245"/>
    </source>
</evidence>
<comment type="similarity">
    <text evidence="1 3">Belongs to the UPF0122 family.</text>
</comment>
<dbReference type="RefSeq" id="WP_006906098.1">
    <property type="nucleotide sequence ID" value="NZ_GG665866.1"/>
</dbReference>
<organism evidence="4 5">
    <name type="scientific">Shuttleworthella satelles DSM 14600</name>
    <dbReference type="NCBI Taxonomy" id="626523"/>
    <lineage>
        <taxon>Bacteria</taxon>
        <taxon>Bacillati</taxon>
        <taxon>Bacillota</taxon>
        <taxon>Clostridia</taxon>
        <taxon>Lachnospirales</taxon>
        <taxon>Lachnospiraceae</taxon>
        <taxon>Shuttleworthella</taxon>
    </lineage>
</organism>
<name>C4GAY7_9FIRM</name>
<keyword evidence="5" id="KW-1185">Reference proteome</keyword>
<dbReference type="InterPro" id="IPR054831">
    <property type="entry name" value="UPF0122_fam_protein"/>
</dbReference>
<reference evidence="4" key="1">
    <citation type="submission" date="2009-04" db="EMBL/GenBank/DDBJ databases">
        <authorList>
            <person name="Weinstock G."/>
            <person name="Sodergren E."/>
            <person name="Clifton S."/>
            <person name="Fulton L."/>
            <person name="Fulton B."/>
            <person name="Courtney L."/>
            <person name="Fronick C."/>
            <person name="Harrison M."/>
            <person name="Strong C."/>
            <person name="Farmer C."/>
            <person name="Delahaunty K."/>
            <person name="Markovic C."/>
            <person name="Hall O."/>
            <person name="Minx P."/>
            <person name="Tomlinson C."/>
            <person name="Mitreva M."/>
            <person name="Nelson J."/>
            <person name="Hou S."/>
            <person name="Wollam A."/>
            <person name="Pepin K.H."/>
            <person name="Johnson M."/>
            <person name="Bhonagiri V."/>
            <person name="Nash W.E."/>
            <person name="Warren W."/>
            <person name="Chinwalla A."/>
            <person name="Mardis E.R."/>
            <person name="Wilson R.K."/>
        </authorList>
    </citation>
    <scope>NUCLEOTIDE SEQUENCE [LARGE SCALE GENOMIC DNA]</scope>
    <source>
        <strain evidence="4">DSM 14600</strain>
    </source>
</reference>
<dbReference type="HOGENOM" id="CLU_129218_0_0_9"/>
<dbReference type="eggNOG" id="COG2739">
    <property type="taxonomic scope" value="Bacteria"/>
</dbReference>
<accession>C4GAY7</accession>